<evidence type="ECO:0000313" key="2">
    <source>
        <dbReference type="Proteomes" id="UP000762676"/>
    </source>
</evidence>
<protein>
    <submittedName>
        <fullName evidence="1">Uncharacterized protein</fullName>
    </submittedName>
</protein>
<comment type="caution">
    <text evidence="1">The sequence shown here is derived from an EMBL/GenBank/DDBJ whole genome shotgun (WGS) entry which is preliminary data.</text>
</comment>
<dbReference type="EMBL" id="BMAT01001435">
    <property type="protein sequence ID" value="GFR85392.1"/>
    <property type="molecule type" value="Genomic_DNA"/>
</dbReference>
<sequence length="88" mass="9809">MRRQCHHRKVITFPAGQWSSEGSRDEQAGKAWVFQHPQVNNSDLGETVVTIGVRSIPPPGLAAANGRRSHSDYLEDQGVRELTLRVSM</sequence>
<proteinExistence type="predicted"/>
<accession>A0AAV4GI59</accession>
<reference evidence="1 2" key="1">
    <citation type="journal article" date="2021" name="Elife">
        <title>Chloroplast acquisition without the gene transfer in kleptoplastic sea slugs, Plakobranchus ocellatus.</title>
        <authorList>
            <person name="Maeda T."/>
            <person name="Takahashi S."/>
            <person name="Yoshida T."/>
            <person name="Shimamura S."/>
            <person name="Takaki Y."/>
            <person name="Nagai Y."/>
            <person name="Toyoda A."/>
            <person name="Suzuki Y."/>
            <person name="Arimoto A."/>
            <person name="Ishii H."/>
            <person name="Satoh N."/>
            <person name="Nishiyama T."/>
            <person name="Hasebe M."/>
            <person name="Maruyama T."/>
            <person name="Minagawa J."/>
            <person name="Obokata J."/>
            <person name="Shigenobu S."/>
        </authorList>
    </citation>
    <scope>NUCLEOTIDE SEQUENCE [LARGE SCALE GENOMIC DNA]</scope>
</reference>
<dbReference type="AlphaFoldDB" id="A0AAV4GI59"/>
<keyword evidence="2" id="KW-1185">Reference proteome</keyword>
<name>A0AAV4GI59_9GAST</name>
<dbReference type="Proteomes" id="UP000762676">
    <property type="component" value="Unassembled WGS sequence"/>
</dbReference>
<evidence type="ECO:0000313" key="1">
    <source>
        <dbReference type="EMBL" id="GFR85392.1"/>
    </source>
</evidence>
<organism evidence="1 2">
    <name type="scientific">Elysia marginata</name>
    <dbReference type="NCBI Taxonomy" id="1093978"/>
    <lineage>
        <taxon>Eukaryota</taxon>
        <taxon>Metazoa</taxon>
        <taxon>Spiralia</taxon>
        <taxon>Lophotrochozoa</taxon>
        <taxon>Mollusca</taxon>
        <taxon>Gastropoda</taxon>
        <taxon>Heterobranchia</taxon>
        <taxon>Euthyneura</taxon>
        <taxon>Panpulmonata</taxon>
        <taxon>Sacoglossa</taxon>
        <taxon>Placobranchoidea</taxon>
        <taxon>Plakobranchidae</taxon>
        <taxon>Elysia</taxon>
    </lineage>
</organism>
<gene>
    <name evidence="1" type="ORF">ElyMa_000695100</name>
</gene>